<feature type="compositionally biased region" description="Basic and acidic residues" evidence="1">
    <location>
        <begin position="13"/>
        <end position="60"/>
    </location>
</feature>
<sequence length="89" mass="8951">MGFMDSVKNMLSKHGDKVQKGLDKAAQTADDRTKGKYSDKIKSGTQKAKEAAEKYADDQRGGGSGRGGSEGPGKQGGGSEGPGGSGSGS</sequence>
<evidence type="ECO:0000256" key="1">
    <source>
        <dbReference type="SAM" id="MobiDB-lite"/>
    </source>
</evidence>
<reference evidence="2 3" key="1">
    <citation type="submission" date="2019-06" db="EMBL/GenBank/DDBJ databases">
        <title>Whole genome shotgun sequence of Streptomyces cacaoi subsp. cacaoi NBRC 12748.</title>
        <authorList>
            <person name="Hosoyama A."/>
            <person name="Uohara A."/>
            <person name="Ohji S."/>
            <person name="Ichikawa N."/>
        </authorList>
    </citation>
    <scope>NUCLEOTIDE SEQUENCE [LARGE SCALE GENOMIC DNA]</scope>
    <source>
        <strain evidence="2 3">NBRC 12748</strain>
    </source>
</reference>
<dbReference type="EMBL" id="BJMM01000010">
    <property type="protein sequence ID" value="GEB49965.1"/>
    <property type="molecule type" value="Genomic_DNA"/>
</dbReference>
<feature type="compositionally biased region" description="Gly residues" evidence="1">
    <location>
        <begin position="61"/>
        <end position="89"/>
    </location>
</feature>
<comment type="caution">
    <text evidence="2">The sequence shown here is derived from an EMBL/GenBank/DDBJ whole genome shotgun (WGS) entry which is preliminary data.</text>
</comment>
<dbReference type="RefSeq" id="WP_030877161.1">
    <property type="nucleotide sequence ID" value="NZ_BJMM01000010.1"/>
</dbReference>
<dbReference type="InterPro" id="IPR028037">
    <property type="entry name" value="Antitoxin_Rv0909/MT0933"/>
</dbReference>
<dbReference type="Proteomes" id="UP000319210">
    <property type="component" value="Unassembled WGS sequence"/>
</dbReference>
<evidence type="ECO:0008006" key="4">
    <source>
        <dbReference type="Google" id="ProtNLM"/>
    </source>
</evidence>
<protein>
    <recommendedName>
        <fullName evidence="4">Antitoxin</fullName>
    </recommendedName>
</protein>
<dbReference type="OrthoDB" id="3402428at2"/>
<keyword evidence="3" id="KW-1185">Reference proteome</keyword>
<proteinExistence type="predicted"/>
<evidence type="ECO:0000313" key="3">
    <source>
        <dbReference type="Proteomes" id="UP000319210"/>
    </source>
</evidence>
<dbReference type="Pfam" id="PF14013">
    <property type="entry name" value="MT0933_antitox"/>
    <property type="match status" value="1"/>
</dbReference>
<evidence type="ECO:0000313" key="2">
    <source>
        <dbReference type="EMBL" id="GEB49965.1"/>
    </source>
</evidence>
<dbReference type="AlphaFoldDB" id="A0A4Y3QX55"/>
<organism evidence="2 3">
    <name type="scientific">Streptomyces cacaoi</name>
    <dbReference type="NCBI Taxonomy" id="1898"/>
    <lineage>
        <taxon>Bacteria</taxon>
        <taxon>Bacillati</taxon>
        <taxon>Actinomycetota</taxon>
        <taxon>Actinomycetes</taxon>
        <taxon>Kitasatosporales</taxon>
        <taxon>Streptomycetaceae</taxon>
        <taxon>Streptomyces</taxon>
    </lineage>
</organism>
<accession>A0A4Y3QX55</accession>
<feature type="region of interest" description="Disordered" evidence="1">
    <location>
        <begin position="1"/>
        <end position="89"/>
    </location>
</feature>
<gene>
    <name evidence="2" type="ORF">SCA03_25160</name>
</gene>
<name>A0A4Y3QX55_STRCI</name>